<dbReference type="OrthoDB" id="7023044at2"/>
<gene>
    <name evidence="1" type="ORF">PF66_03189</name>
</gene>
<reference evidence="1 2" key="1">
    <citation type="journal article" date="2015" name="PLoS ONE">
        <title>Rice-Infecting Pseudomonas Genomes Are Highly Accessorized and Harbor Multiple Putative Virulence Mechanisms to Cause Sheath Brown Rot.</title>
        <authorList>
            <person name="Quibod I.L."/>
            <person name="Grande G."/>
            <person name="Oreiro E.G."/>
            <person name="Borja F.N."/>
            <person name="Dossa G.S."/>
            <person name="Mauleon R."/>
            <person name="Cruz C.V."/>
            <person name="Oliva R."/>
        </authorList>
    </citation>
    <scope>NUCLEOTIDE SEQUENCE [LARGE SCALE GENOMIC DNA]</scope>
    <source>
        <strain evidence="1 2">IRRI 6609</strain>
    </source>
</reference>
<dbReference type="RefSeq" id="WP_054063189.1">
    <property type="nucleotide sequence ID" value="NZ_JSYZ01000010.1"/>
</dbReference>
<protein>
    <recommendedName>
        <fullName evidence="3">DUF3077 domain-containing protein</fullName>
    </recommendedName>
</protein>
<evidence type="ECO:0000313" key="1">
    <source>
        <dbReference type="EMBL" id="KPA90380.1"/>
    </source>
</evidence>
<comment type="caution">
    <text evidence="1">The sequence shown here is derived from an EMBL/GenBank/DDBJ whole genome shotgun (WGS) entry which is preliminary data.</text>
</comment>
<accession>A0A0M9GG61</accession>
<proteinExistence type="predicted"/>
<keyword evidence="2" id="KW-1185">Reference proteome</keyword>
<dbReference type="Proteomes" id="UP000037931">
    <property type="component" value="Unassembled WGS sequence"/>
</dbReference>
<dbReference type="EMBL" id="JSYZ01000010">
    <property type="protein sequence ID" value="KPA90380.1"/>
    <property type="molecule type" value="Genomic_DNA"/>
</dbReference>
<evidence type="ECO:0000313" key="2">
    <source>
        <dbReference type="Proteomes" id="UP000037931"/>
    </source>
</evidence>
<dbReference type="PATRIC" id="fig|50340.43.peg.486"/>
<dbReference type="Pfam" id="PF19619">
    <property type="entry name" value="DUF6124"/>
    <property type="match status" value="1"/>
</dbReference>
<name>A0A0M9GG61_9PSED</name>
<dbReference type="AlphaFoldDB" id="A0A0M9GG61"/>
<organism evidence="1 2">
    <name type="scientific">Pseudomonas asplenii</name>
    <dbReference type="NCBI Taxonomy" id="53407"/>
    <lineage>
        <taxon>Bacteria</taxon>
        <taxon>Pseudomonadati</taxon>
        <taxon>Pseudomonadota</taxon>
        <taxon>Gammaproteobacteria</taxon>
        <taxon>Pseudomonadales</taxon>
        <taxon>Pseudomonadaceae</taxon>
        <taxon>Pseudomonas</taxon>
    </lineage>
</organism>
<dbReference type="STRING" id="50340.PF66_03189"/>
<evidence type="ECO:0008006" key="3">
    <source>
        <dbReference type="Google" id="ProtNLM"/>
    </source>
</evidence>
<sequence>MFKPTPNPPARSNAGAIDPRIADRALSHYDLGPEATPKAVPTFAVSAAATPPGQPPLSLNHEATLLDLHSILQSAAATAYENADNQTGSNRKVAMGVVHLIELAQLRMDSMLEKSIVCANG</sequence>